<dbReference type="SUPFAM" id="SSF55194">
    <property type="entry name" value="Ribosome recycling factor, RRF"/>
    <property type="match status" value="1"/>
</dbReference>
<dbReference type="FunFam" id="3.30.1360.40:FF:000001">
    <property type="entry name" value="Ribosome-recycling factor"/>
    <property type="match status" value="1"/>
</dbReference>
<dbReference type="Pfam" id="PF01765">
    <property type="entry name" value="RRF"/>
    <property type="match status" value="1"/>
</dbReference>
<dbReference type="PANTHER" id="PTHR20982">
    <property type="entry name" value="RIBOSOME RECYCLING FACTOR"/>
    <property type="match status" value="1"/>
</dbReference>
<evidence type="ECO:0000256" key="4">
    <source>
        <dbReference type="ARBA" id="ARBA00022917"/>
    </source>
</evidence>
<name>A0A3B0VS88_9ZZZZ</name>
<dbReference type="CDD" id="cd00520">
    <property type="entry name" value="RRF"/>
    <property type="match status" value="1"/>
</dbReference>
<feature type="domain" description="Ribosome recycling factor" evidence="5">
    <location>
        <begin position="21"/>
        <end position="183"/>
    </location>
</feature>
<dbReference type="EMBL" id="UOEU01000573">
    <property type="protein sequence ID" value="VAW35116.1"/>
    <property type="molecule type" value="Genomic_DNA"/>
</dbReference>
<dbReference type="AlphaFoldDB" id="A0A3B0VS88"/>
<reference evidence="6" key="1">
    <citation type="submission" date="2018-06" db="EMBL/GenBank/DDBJ databases">
        <authorList>
            <person name="Zhirakovskaya E."/>
        </authorList>
    </citation>
    <scope>NUCLEOTIDE SEQUENCE</scope>
</reference>
<dbReference type="GO" id="GO:0005737">
    <property type="term" value="C:cytoplasm"/>
    <property type="evidence" value="ECO:0007669"/>
    <property type="project" value="UniProtKB-SubCell"/>
</dbReference>
<protein>
    <submittedName>
        <fullName evidence="6">Ribosome recycling factor</fullName>
    </submittedName>
</protein>
<comment type="similarity">
    <text evidence="2">Belongs to the RRF family.</text>
</comment>
<comment type="subcellular location">
    <subcellularLocation>
        <location evidence="1">Cytoplasm</location>
    </subcellularLocation>
</comment>
<proteinExistence type="inferred from homology"/>
<dbReference type="NCBIfam" id="TIGR00496">
    <property type="entry name" value="frr"/>
    <property type="match status" value="1"/>
</dbReference>
<dbReference type="FunFam" id="1.10.132.20:FF:000001">
    <property type="entry name" value="Ribosome-recycling factor"/>
    <property type="match status" value="1"/>
</dbReference>
<organism evidence="6">
    <name type="scientific">hydrothermal vent metagenome</name>
    <dbReference type="NCBI Taxonomy" id="652676"/>
    <lineage>
        <taxon>unclassified sequences</taxon>
        <taxon>metagenomes</taxon>
        <taxon>ecological metagenomes</taxon>
    </lineage>
</organism>
<accession>A0A3B0VS88</accession>
<dbReference type="GO" id="GO:0043023">
    <property type="term" value="F:ribosomal large subunit binding"/>
    <property type="evidence" value="ECO:0007669"/>
    <property type="project" value="TreeGrafter"/>
</dbReference>
<dbReference type="HAMAP" id="MF_00040">
    <property type="entry name" value="RRF"/>
    <property type="match status" value="1"/>
</dbReference>
<gene>
    <name evidence="6" type="ORF">MNBD_CHLOROFLEXI01-421</name>
</gene>
<dbReference type="GO" id="GO:0006412">
    <property type="term" value="P:translation"/>
    <property type="evidence" value="ECO:0007669"/>
    <property type="project" value="UniProtKB-KW"/>
</dbReference>
<dbReference type="InterPro" id="IPR002661">
    <property type="entry name" value="Ribosome_recyc_fac"/>
</dbReference>
<keyword evidence="3" id="KW-0963">Cytoplasm</keyword>
<dbReference type="InterPro" id="IPR036191">
    <property type="entry name" value="RRF_sf"/>
</dbReference>
<evidence type="ECO:0000259" key="5">
    <source>
        <dbReference type="Pfam" id="PF01765"/>
    </source>
</evidence>
<dbReference type="Gene3D" id="1.10.132.20">
    <property type="entry name" value="Ribosome-recycling factor"/>
    <property type="match status" value="1"/>
</dbReference>
<dbReference type="Gene3D" id="3.30.1360.40">
    <property type="match status" value="1"/>
</dbReference>
<sequence length="185" mass="21104">MIRELLQDAESRMRGAITSLSADVAGYRTGRASPQLVEKLEVEMYGQAMHLIQMAVISVPEPQQLAIRPYDVNAVSAIERAIMKSNLGLMPNSDGKIIRLNLPRLTEERRRDLTKMLGRRIEEAKIAVRNVRRDVLNDLREFKSESMITEDDFFRGQDDLQALTDKFVKEIDALGSQKEEEIMEV</sequence>
<dbReference type="InterPro" id="IPR023584">
    <property type="entry name" value="Ribosome_recyc_fac_dom"/>
</dbReference>
<evidence type="ECO:0000256" key="3">
    <source>
        <dbReference type="ARBA" id="ARBA00022490"/>
    </source>
</evidence>
<evidence type="ECO:0000313" key="6">
    <source>
        <dbReference type="EMBL" id="VAW35116.1"/>
    </source>
</evidence>
<dbReference type="PANTHER" id="PTHR20982:SF3">
    <property type="entry name" value="MITOCHONDRIAL RIBOSOME RECYCLING FACTOR PSEUDO 1"/>
    <property type="match status" value="1"/>
</dbReference>
<evidence type="ECO:0000256" key="1">
    <source>
        <dbReference type="ARBA" id="ARBA00004496"/>
    </source>
</evidence>
<keyword evidence="4" id="KW-0648">Protein biosynthesis</keyword>
<evidence type="ECO:0000256" key="2">
    <source>
        <dbReference type="ARBA" id="ARBA00005912"/>
    </source>
</evidence>